<dbReference type="EMBL" id="CP133617">
    <property type="protein sequence ID" value="WMV32915.1"/>
    <property type="molecule type" value="Genomic_DNA"/>
</dbReference>
<protein>
    <submittedName>
        <fullName evidence="1">Uncharacterized protein</fullName>
    </submittedName>
</protein>
<keyword evidence="2" id="KW-1185">Reference proteome</keyword>
<evidence type="ECO:0000313" key="1">
    <source>
        <dbReference type="EMBL" id="WMV32915.1"/>
    </source>
</evidence>
<organism evidence="1 2">
    <name type="scientific">Solanum verrucosum</name>
    <dbReference type="NCBI Taxonomy" id="315347"/>
    <lineage>
        <taxon>Eukaryota</taxon>
        <taxon>Viridiplantae</taxon>
        <taxon>Streptophyta</taxon>
        <taxon>Embryophyta</taxon>
        <taxon>Tracheophyta</taxon>
        <taxon>Spermatophyta</taxon>
        <taxon>Magnoliopsida</taxon>
        <taxon>eudicotyledons</taxon>
        <taxon>Gunneridae</taxon>
        <taxon>Pentapetalae</taxon>
        <taxon>asterids</taxon>
        <taxon>lamiids</taxon>
        <taxon>Solanales</taxon>
        <taxon>Solanaceae</taxon>
        <taxon>Solanoideae</taxon>
        <taxon>Solaneae</taxon>
        <taxon>Solanum</taxon>
    </lineage>
</organism>
<sequence>MAKKGAKPRLIRWVLLLQGFDFVVKDRKEIENQVADHLSRLEEEAMLKLGDGDEINDTFPDEQVLAASQYLIPWFADFPNYLASDLVPPDLSFHQRKKFMHDVKKFF</sequence>
<dbReference type="Proteomes" id="UP001234989">
    <property type="component" value="Chromosome 6"/>
</dbReference>
<proteinExistence type="predicted"/>
<evidence type="ECO:0000313" key="2">
    <source>
        <dbReference type="Proteomes" id="UP001234989"/>
    </source>
</evidence>
<accession>A0AAF0R211</accession>
<reference evidence="1" key="1">
    <citation type="submission" date="2023-08" db="EMBL/GenBank/DDBJ databases">
        <title>A de novo genome assembly of Solanum verrucosum Schlechtendal, a Mexican diploid species geographically isolated from the other diploid A-genome species in potato relatives.</title>
        <authorList>
            <person name="Hosaka K."/>
        </authorList>
    </citation>
    <scope>NUCLEOTIDE SEQUENCE</scope>
    <source>
        <tissue evidence="1">Young leaves</tissue>
    </source>
</reference>
<dbReference type="AlphaFoldDB" id="A0AAF0R211"/>
<gene>
    <name evidence="1" type="ORF">MTR67_026300</name>
</gene>
<name>A0AAF0R211_SOLVR</name>